<dbReference type="PROSITE" id="PS50005">
    <property type="entry name" value="TPR"/>
    <property type="match status" value="1"/>
</dbReference>
<dbReference type="PANTHER" id="PTHR45586">
    <property type="entry name" value="TPR REPEAT-CONTAINING PROTEIN PA4667"/>
    <property type="match status" value="1"/>
</dbReference>
<keyword evidence="5" id="KW-1185">Reference proteome</keyword>
<dbReference type="PANTHER" id="PTHR45586:SF1">
    <property type="entry name" value="LIPOPOLYSACCHARIDE ASSEMBLY PROTEIN B"/>
    <property type="match status" value="1"/>
</dbReference>
<protein>
    <submittedName>
        <fullName evidence="4">Uncharacterized protein</fullName>
    </submittedName>
</protein>
<sequence length="661" mass="74809">MTIILTIDDLLLELFPNVKGASNQREALKEELINYYAYSVHKPQVSFDGQTVIITIPTQAIAREEQEYNKVVGLASKGNYREAKQALDALIKQNPTKSEYYRIYGQMLSDEGDQEGAINHLIDALRWDPTNGFALIMMGNVYARHKDDVETAMKYYDQAVKLDPTNYIAINNIGANLLQKGQVAQGISYLEQAYAINPAYANTSFGLALAAQRQGDMNKAFAMSTQALKSTTPKDPVYQNAMPIALESAKTLTQSGRGQALFDAYRSTLEETGGKSIEVITDPDIPTAAKLEIAENYNRPAHTIRYKPTYPAVEHLMMHELVHLDFIVQARQENLNKLFVSTQEQKATFIKEIYDTIKKLKKQGYPESSIASFSTALFDGLNRQIYNTPIDLFIEHFLYVTFPELRPYQFLSLYTMIGEGMQAVTDKRAVELSPRKVLSDSKVYNLVNALQLKELYGVDLMAGFNSVSTEEKKAQTFYNEYKEYEADRQPAEEYELVQHWADDLRLSPYFELIDEAAYRRCTASPLDTLTAIENDPFDLAGDESYKKKEMETFQQQAKEQGLNMAVVMYMVGALQYFSTMSPEQIKAIAFEIAMLGIHGISPEKQGYKLNGIPDKTFSGYHLIAYYYVSWALAIPEMLAGLQLPYEQEYETAKSINGMTNR</sequence>
<feature type="repeat" description="TPR" evidence="3">
    <location>
        <begin position="98"/>
        <end position="131"/>
    </location>
</feature>
<dbReference type="Proteomes" id="UP000232883">
    <property type="component" value="Chromosome"/>
</dbReference>
<reference evidence="4 5" key="1">
    <citation type="submission" date="2017-11" db="EMBL/GenBank/DDBJ databases">
        <title>Taxonomic description and genome sequences of Spirosoma HA7 sp. nov., isolated from pollen microhabitat of Corylus avellana.</title>
        <authorList>
            <person name="Ambika Manirajan B."/>
            <person name="Suarez C."/>
            <person name="Ratering S."/>
            <person name="Geissler-Plaum R."/>
            <person name="Cardinale M."/>
            <person name="Sylvia S."/>
        </authorList>
    </citation>
    <scope>NUCLEOTIDE SEQUENCE [LARGE SCALE GENOMIC DNA]</scope>
    <source>
        <strain evidence="4 5">HA7</strain>
    </source>
</reference>
<dbReference type="RefSeq" id="WP_100992498.1">
    <property type="nucleotide sequence ID" value="NZ_CP025096.1"/>
</dbReference>
<dbReference type="InterPro" id="IPR051012">
    <property type="entry name" value="CellSynth/LPSAsmb/PSIAsmb"/>
</dbReference>
<evidence type="ECO:0000313" key="4">
    <source>
        <dbReference type="EMBL" id="AUD05947.1"/>
    </source>
</evidence>
<dbReference type="AlphaFoldDB" id="A0A2K8Z7S9"/>
<evidence type="ECO:0000256" key="3">
    <source>
        <dbReference type="PROSITE-ProRule" id="PRU00339"/>
    </source>
</evidence>
<evidence type="ECO:0000256" key="2">
    <source>
        <dbReference type="ARBA" id="ARBA00022803"/>
    </source>
</evidence>
<accession>A0A2K8Z7S9</accession>
<dbReference type="KEGG" id="spir:CWM47_31345"/>
<dbReference type="Pfam" id="PF13432">
    <property type="entry name" value="TPR_16"/>
    <property type="match status" value="1"/>
</dbReference>
<dbReference type="Gene3D" id="1.25.40.10">
    <property type="entry name" value="Tetratricopeptide repeat domain"/>
    <property type="match status" value="1"/>
</dbReference>
<evidence type="ECO:0000256" key="1">
    <source>
        <dbReference type="ARBA" id="ARBA00022737"/>
    </source>
</evidence>
<name>A0A2K8Z7S9_9BACT</name>
<dbReference type="SUPFAM" id="SSF48452">
    <property type="entry name" value="TPR-like"/>
    <property type="match status" value="1"/>
</dbReference>
<gene>
    <name evidence="4" type="ORF">CWM47_31345</name>
</gene>
<dbReference type="InterPro" id="IPR011990">
    <property type="entry name" value="TPR-like_helical_dom_sf"/>
</dbReference>
<dbReference type="InterPro" id="IPR019734">
    <property type="entry name" value="TPR_rpt"/>
</dbReference>
<dbReference type="SMART" id="SM00028">
    <property type="entry name" value="TPR"/>
    <property type="match status" value="4"/>
</dbReference>
<dbReference type="EMBL" id="CP025096">
    <property type="protein sequence ID" value="AUD05947.1"/>
    <property type="molecule type" value="Genomic_DNA"/>
</dbReference>
<dbReference type="OrthoDB" id="127293at2"/>
<keyword evidence="1" id="KW-0677">Repeat</keyword>
<dbReference type="Pfam" id="PF13181">
    <property type="entry name" value="TPR_8"/>
    <property type="match status" value="1"/>
</dbReference>
<proteinExistence type="predicted"/>
<keyword evidence="2 3" id="KW-0802">TPR repeat</keyword>
<evidence type="ECO:0000313" key="5">
    <source>
        <dbReference type="Proteomes" id="UP000232883"/>
    </source>
</evidence>
<organism evidence="4 5">
    <name type="scientific">Spirosoma pollinicola</name>
    <dbReference type="NCBI Taxonomy" id="2057025"/>
    <lineage>
        <taxon>Bacteria</taxon>
        <taxon>Pseudomonadati</taxon>
        <taxon>Bacteroidota</taxon>
        <taxon>Cytophagia</taxon>
        <taxon>Cytophagales</taxon>
        <taxon>Cytophagaceae</taxon>
        <taxon>Spirosoma</taxon>
    </lineage>
</organism>